<organism evidence="1 2">
    <name type="scientific">SAR324 cluster bacterium</name>
    <dbReference type="NCBI Taxonomy" id="2024889"/>
    <lineage>
        <taxon>Bacteria</taxon>
        <taxon>Deltaproteobacteria</taxon>
        <taxon>SAR324 cluster</taxon>
    </lineage>
</organism>
<protein>
    <submittedName>
        <fullName evidence="1">Uncharacterized protein</fullName>
    </submittedName>
</protein>
<dbReference type="AlphaFoldDB" id="A0A432G612"/>
<dbReference type="EMBL" id="QNZM01000246">
    <property type="protein sequence ID" value="RTZ79142.1"/>
    <property type="molecule type" value="Genomic_DNA"/>
</dbReference>
<feature type="non-terminal residue" evidence="1">
    <location>
        <position position="1"/>
    </location>
</feature>
<sequence length="63" mass="6719">RNTGVGFIRLNKTQIIDGLGEAHSFPLHGLSTALPFATAQAPEKFAGATVPELFLVIGFPRQV</sequence>
<dbReference type="Proteomes" id="UP000286732">
    <property type="component" value="Unassembled WGS sequence"/>
</dbReference>
<gene>
    <name evidence="1" type="ORF">DSY98_06390</name>
</gene>
<comment type="caution">
    <text evidence="1">The sequence shown here is derived from an EMBL/GenBank/DDBJ whole genome shotgun (WGS) entry which is preliminary data.</text>
</comment>
<reference evidence="1 2" key="1">
    <citation type="submission" date="2018-06" db="EMBL/GenBank/DDBJ databases">
        <title>Combined omics and stable isotope probing to characterize newly discovered Mariana Back-Arc vent microbial communities.</title>
        <authorList>
            <person name="Trembath-Reichert E."/>
            <person name="Huber J.A."/>
        </authorList>
    </citation>
    <scope>NUCLEOTIDE SEQUENCE [LARGE SCALE GENOMIC DNA]</scope>
    <source>
        <strain evidence="1">MAG 63_2</strain>
    </source>
</reference>
<proteinExistence type="predicted"/>
<evidence type="ECO:0000313" key="1">
    <source>
        <dbReference type="EMBL" id="RTZ79142.1"/>
    </source>
</evidence>
<evidence type="ECO:0000313" key="2">
    <source>
        <dbReference type="Proteomes" id="UP000286732"/>
    </source>
</evidence>
<name>A0A432G612_9DELT</name>
<accession>A0A432G612</accession>